<dbReference type="AlphaFoldDB" id="A0A242MIM9"/>
<dbReference type="SUPFAM" id="SSF51905">
    <property type="entry name" value="FAD/NAD(P)-binding domain"/>
    <property type="match status" value="1"/>
</dbReference>
<dbReference type="Pfam" id="PF07992">
    <property type="entry name" value="Pyr_redox_2"/>
    <property type="match status" value="1"/>
</dbReference>
<proteinExistence type="predicted"/>
<keyword evidence="1" id="KW-0560">Oxidoreductase</keyword>
<name>A0A242MIM9_CABSO</name>
<dbReference type="PANTHER" id="PTHR42949">
    <property type="entry name" value="ANAEROBIC GLYCEROL-3-PHOSPHATE DEHYDROGENASE SUBUNIT B"/>
    <property type="match status" value="1"/>
</dbReference>
<sequence length="548" mass="57540">MGQHIQFDPASVAGKAPPIQHETDLLIIGAGPAGLAAAMQAAGRGMRVTLVDENPVPLETMGEEVPLHFGGRMGAALSNRNAMLEAMLEASPELGELLEAGVDVRLGTAVWGLFPQRPTAAWIEGRVAGLADSDSAYLMRFGQVIVAAGRRDMGLAFDGWQRPGVMGASAAYRLSSTYGALDARVAVLLGSDTHALQIANALLDAGVRIAAIVEQATSVPGDAALLARLAERGAQVFTQHVIHEALGDAYGVTSVTLCAIDADHRHLPGAQQSVECDTVLLGIAAIPAIELLEAAGCRTAFNADRGGNVAVVDGSQRTSLPFILAAGDCAGVWDTKHLSADTARHEGRIAAVAALRALGVDESPAQLETSVVPDTCVNDPARSREAWVRASVIEAKGEPFVCQCEEVTAVEILTVRPPRYLDWSRQADPATARTLASLVLEGPPSPDIVKRLTRACMGPCQGRRCREQVATLLSIGSATPLAGMPLATFRSPVRPLPLNQLAALGEVPALGEHWDSWFGIASQWVPFWRATPLYTAAGRETGGVVASE</sequence>
<evidence type="ECO:0000313" key="4">
    <source>
        <dbReference type="Proteomes" id="UP000195221"/>
    </source>
</evidence>
<reference evidence="3 4" key="1">
    <citation type="submission" date="2017-03" db="EMBL/GenBank/DDBJ databases">
        <title>Genome analysis of strain PAMC 26577.</title>
        <authorList>
            <person name="Oh H.-M."/>
            <person name="Yang J.-A."/>
        </authorList>
    </citation>
    <scope>NUCLEOTIDE SEQUENCE [LARGE SCALE GENOMIC DNA]</scope>
    <source>
        <strain evidence="3 4">PAMC 26577</strain>
    </source>
</reference>
<dbReference type="PANTHER" id="PTHR42949:SF3">
    <property type="entry name" value="ANAEROBIC GLYCEROL-3-PHOSPHATE DEHYDROGENASE SUBUNIT B"/>
    <property type="match status" value="1"/>
</dbReference>
<dbReference type="Gene3D" id="3.50.50.60">
    <property type="entry name" value="FAD/NAD(P)-binding domain"/>
    <property type="match status" value="3"/>
</dbReference>
<feature type="domain" description="FAD/NAD(P)-binding" evidence="2">
    <location>
        <begin position="24"/>
        <end position="346"/>
    </location>
</feature>
<dbReference type="GO" id="GO:0016491">
    <property type="term" value="F:oxidoreductase activity"/>
    <property type="evidence" value="ECO:0007669"/>
    <property type="project" value="UniProtKB-KW"/>
</dbReference>
<accession>A0A242MIM9</accession>
<dbReference type="InterPro" id="IPR051691">
    <property type="entry name" value="Metab_Enz_Cyan_OpOx_G3PDH"/>
</dbReference>
<evidence type="ECO:0000256" key="1">
    <source>
        <dbReference type="ARBA" id="ARBA00023002"/>
    </source>
</evidence>
<gene>
    <name evidence="3" type="ORF">PAMC26577_24870</name>
</gene>
<dbReference type="InterPro" id="IPR023753">
    <property type="entry name" value="FAD/NAD-binding_dom"/>
</dbReference>
<dbReference type="PRINTS" id="PR00368">
    <property type="entry name" value="FADPNR"/>
</dbReference>
<organism evidence="3 4">
    <name type="scientific">Caballeronia sordidicola</name>
    <name type="common">Burkholderia sordidicola</name>
    <dbReference type="NCBI Taxonomy" id="196367"/>
    <lineage>
        <taxon>Bacteria</taxon>
        <taxon>Pseudomonadati</taxon>
        <taxon>Pseudomonadota</taxon>
        <taxon>Betaproteobacteria</taxon>
        <taxon>Burkholderiales</taxon>
        <taxon>Burkholderiaceae</taxon>
        <taxon>Caballeronia</taxon>
    </lineage>
</organism>
<evidence type="ECO:0000259" key="2">
    <source>
        <dbReference type="Pfam" id="PF07992"/>
    </source>
</evidence>
<dbReference type="Proteomes" id="UP000195221">
    <property type="component" value="Unassembled WGS sequence"/>
</dbReference>
<comment type="caution">
    <text evidence="3">The sequence shown here is derived from an EMBL/GenBank/DDBJ whole genome shotgun (WGS) entry which is preliminary data.</text>
</comment>
<evidence type="ECO:0000313" key="3">
    <source>
        <dbReference type="EMBL" id="OTP71169.1"/>
    </source>
</evidence>
<dbReference type="PRINTS" id="PR00411">
    <property type="entry name" value="PNDRDTASEI"/>
</dbReference>
<dbReference type="RefSeq" id="WP_075360269.1">
    <property type="nucleotide sequence ID" value="NZ_MSRG01000088.1"/>
</dbReference>
<protein>
    <submittedName>
        <fullName evidence="3">Sarcosine oxidase alpha subunit</fullName>
    </submittedName>
</protein>
<dbReference type="InterPro" id="IPR041854">
    <property type="entry name" value="BFD-like_2Fe2S-bd_dom_sf"/>
</dbReference>
<dbReference type="Gene3D" id="1.10.10.1100">
    <property type="entry name" value="BFD-like [2Fe-2S]-binding domain"/>
    <property type="match status" value="1"/>
</dbReference>
<dbReference type="InterPro" id="IPR036188">
    <property type="entry name" value="FAD/NAD-bd_sf"/>
</dbReference>
<dbReference type="EMBL" id="NBTZ01000102">
    <property type="protein sequence ID" value="OTP71169.1"/>
    <property type="molecule type" value="Genomic_DNA"/>
</dbReference>